<evidence type="ECO:0000256" key="3">
    <source>
        <dbReference type="ARBA" id="ARBA00004065"/>
    </source>
</evidence>
<organism evidence="15 16">
    <name type="scientific">Phorcysia thermohydrogeniphila</name>
    <dbReference type="NCBI Taxonomy" id="936138"/>
    <lineage>
        <taxon>Bacteria</taxon>
        <taxon>Pseudomonadati</taxon>
        <taxon>Aquificota</taxon>
        <taxon>Aquificia</taxon>
        <taxon>Desulfurobacteriales</taxon>
        <taxon>Desulfurobacteriaceae</taxon>
        <taxon>Phorcysia</taxon>
    </lineage>
</organism>
<evidence type="ECO:0000259" key="14">
    <source>
        <dbReference type="PROSITE" id="PS51975"/>
    </source>
</evidence>
<dbReference type="CDD" id="cd06590">
    <property type="entry name" value="RNase_HII_bacteria_HIII_like"/>
    <property type="match status" value="1"/>
</dbReference>
<feature type="binding site" evidence="12">
    <location>
        <position position="80"/>
    </location>
    <ligand>
        <name>a divalent metal cation</name>
        <dbReference type="ChEBI" id="CHEBI:60240"/>
    </ligand>
</feature>
<sequence length="270" mass="31056">MKLERKKIEKVVNELLSEGAIHEEPPAYALYRLRLDDGIVTIYESGSVVFGGKDGEKLKKRFLELLFKEIDLSPRIGCDEAGKGEFVGPLVVSCIYANEDCIKKLLSLDVKDSKKLPNKKLKEMAEEIKKHCHGYVKVLMPENYNRLYKKYGNVNRMLEDIYKEVIGKLLEKYKVKRVIVDKFSERIENILKENFPNVEFKVVPKAESDPVVAAASIVAKAERLRKMEDLSKLLGFPLPEGNKENRELLSKIPPELRYKFVKEHFKVNGE</sequence>
<dbReference type="PANTHER" id="PTHR10954">
    <property type="entry name" value="RIBONUCLEASE H2 SUBUNIT A"/>
    <property type="match status" value="1"/>
</dbReference>
<evidence type="ECO:0000256" key="8">
    <source>
        <dbReference type="ARBA" id="ARBA00022723"/>
    </source>
</evidence>
<feature type="domain" description="RNase H type-2" evidence="14">
    <location>
        <begin position="73"/>
        <end position="270"/>
    </location>
</feature>
<accession>A0A4R1GK08</accession>
<evidence type="ECO:0000256" key="11">
    <source>
        <dbReference type="ARBA" id="ARBA00022842"/>
    </source>
</evidence>
<keyword evidence="7 12" id="KW-0540">Nuclease</keyword>
<dbReference type="NCBIfam" id="TIGR00716">
    <property type="entry name" value="rnhC"/>
    <property type="match status" value="1"/>
</dbReference>
<comment type="cofactor">
    <cofactor evidence="2">
        <name>Mg(2+)</name>
        <dbReference type="ChEBI" id="CHEBI:18420"/>
    </cofactor>
</comment>
<dbReference type="InterPro" id="IPR004641">
    <property type="entry name" value="RNase_HIII"/>
</dbReference>
<comment type="caution">
    <text evidence="15">The sequence shown here is derived from an EMBL/GenBank/DDBJ whole genome shotgun (WGS) entry which is preliminary data.</text>
</comment>
<dbReference type="RefSeq" id="WP_132524769.1">
    <property type="nucleotide sequence ID" value="NZ_SMFV01000001.1"/>
</dbReference>
<evidence type="ECO:0000256" key="12">
    <source>
        <dbReference type="PROSITE-ProRule" id="PRU01319"/>
    </source>
</evidence>
<gene>
    <name evidence="15" type="ORF">CLV27_0130</name>
</gene>
<dbReference type="Pfam" id="PF11858">
    <property type="entry name" value="DUF3378"/>
    <property type="match status" value="1"/>
</dbReference>
<dbReference type="Gene3D" id="3.30.310.10">
    <property type="entry name" value="TATA-Binding Protein"/>
    <property type="match status" value="1"/>
</dbReference>
<evidence type="ECO:0000256" key="9">
    <source>
        <dbReference type="ARBA" id="ARBA00022759"/>
    </source>
</evidence>
<keyword evidence="16" id="KW-1185">Reference proteome</keyword>
<keyword evidence="8 12" id="KW-0479">Metal-binding</keyword>
<dbReference type="PROSITE" id="PS51975">
    <property type="entry name" value="RNASE_H_2"/>
    <property type="match status" value="1"/>
</dbReference>
<name>A0A4R1GK08_9BACT</name>
<comment type="catalytic activity">
    <reaction evidence="1 12 13">
        <text>Endonucleolytic cleavage to 5'-phosphomonoester.</text>
        <dbReference type="EC" id="3.1.26.4"/>
    </reaction>
</comment>
<dbReference type="GO" id="GO:0004523">
    <property type="term" value="F:RNA-DNA hybrid ribonuclease activity"/>
    <property type="evidence" value="ECO:0007669"/>
    <property type="project" value="UniProtKB-UniRule"/>
</dbReference>
<dbReference type="InterPro" id="IPR001352">
    <property type="entry name" value="RNase_HII/HIII"/>
</dbReference>
<evidence type="ECO:0000256" key="2">
    <source>
        <dbReference type="ARBA" id="ARBA00001946"/>
    </source>
</evidence>
<comment type="similarity">
    <text evidence="5">Belongs to the RNase HII family. RnhC subfamily.</text>
</comment>
<feature type="binding site" evidence="12">
    <location>
        <position position="79"/>
    </location>
    <ligand>
        <name>a divalent metal cation</name>
        <dbReference type="ChEBI" id="CHEBI:60240"/>
    </ligand>
</feature>
<comment type="function">
    <text evidence="3 13">Endonuclease that specifically degrades the RNA of RNA-DNA hybrids.</text>
</comment>
<dbReference type="GO" id="GO:0043137">
    <property type="term" value="P:DNA replication, removal of RNA primer"/>
    <property type="evidence" value="ECO:0007669"/>
    <property type="project" value="TreeGrafter"/>
</dbReference>
<evidence type="ECO:0000313" key="16">
    <source>
        <dbReference type="Proteomes" id="UP000295777"/>
    </source>
</evidence>
<dbReference type="GO" id="GO:0006298">
    <property type="term" value="P:mismatch repair"/>
    <property type="evidence" value="ECO:0007669"/>
    <property type="project" value="TreeGrafter"/>
</dbReference>
<evidence type="ECO:0000256" key="13">
    <source>
        <dbReference type="RuleBase" id="RU003515"/>
    </source>
</evidence>
<protein>
    <recommendedName>
        <fullName evidence="13">Ribonuclease</fullName>
        <ecNumber evidence="13">3.1.26.4</ecNumber>
    </recommendedName>
</protein>
<keyword evidence="11" id="KW-0460">Magnesium</keyword>
<dbReference type="GO" id="GO:0005737">
    <property type="term" value="C:cytoplasm"/>
    <property type="evidence" value="ECO:0007669"/>
    <property type="project" value="UniProtKB-SubCell"/>
</dbReference>
<evidence type="ECO:0000313" key="15">
    <source>
        <dbReference type="EMBL" id="TCK06329.1"/>
    </source>
</evidence>
<feature type="binding site" evidence="12">
    <location>
        <position position="181"/>
    </location>
    <ligand>
        <name>a divalent metal cation</name>
        <dbReference type="ChEBI" id="CHEBI:60240"/>
    </ligand>
</feature>
<dbReference type="OrthoDB" id="9777935at2"/>
<dbReference type="GO" id="GO:0032299">
    <property type="term" value="C:ribonuclease H2 complex"/>
    <property type="evidence" value="ECO:0007669"/>
    <property type="project" value="TreeGrafter"/>
</dbReference>
<reference evidence="15 16" key="1">
    <citation type="submission" date="2019-03" db="EMBL/GenBank/DDBJ databases">
        <title>Genomic Encyclopedia of Archaeal and Bacterial Type Strains, Phase II (KMG-II): from individual species to whole genera.</title>
        <authorList>
            <person name="Goeker M."/>
        </authorList>
    </citation>
    <scope>NUCLEOTIDE SEQUENCE [LARGE SCALE GENOMIC DNA]</scope>
    <source>
        <strain evidence="15 16">DSM 24425</strain>
    </source>
</reference>
<keyword evidence="6" id="KW-0963">Cytoplasm</keyword>
<comment type="subcellular location">
    <subcellularLocation>
        <location evidence="4">Cytoplasm</location>
    </subcellularLocation>
</comment>
<dbReference type="EC" id="3.1.26.4" evidence="13"/>
<evidence type="ECO:0000256" key="4">
    <source>
        <dbReference type="ARBA" id="ARBA00004496"/>
    </source>
</evidence>
<evidence type="ECO:0000256" key="7">
    <source>
        <dbReference type="ARBA" id="ARBA00022722"/>
    </source>
</evidence>
<dbReference type="GO" id="GO:0046872">
    <property type="term" value="F:metal ion binding"/>
    <property type="evidence" value="ECO:0007669"/>
    <property type="project" value="UniProtKB-KW"/>
</dbReference>
<dbReference type="InterPro" id="IPR012337">
    <property type="entry name" value="RNaseH-like_sf"/>
</dbReference>
<evidence type="ECO:0000256" key="6">
    <source>
        <dbReference type="ARBA" id="ARBA00022490"/>
    </source>
</evidence>
<evidence type="ECO:0000256" key="5">
    <source>
        <dbReference type="ARBA" id="ARBA00008378"/>
    </source>
</evidence>
<dbReference type="Gene3D" id="3.30.420.10">
    <property type="entry name" value="Ribonuclease H-like superfamily/Ribonuclease H"/>
    <property type="match status" value="1"/>
</dbReference>
<evidence type="ECO:0000256" key="1">
    <source>
        <dbReference type="ARBA" id="ARBA00000077"/>
    </source>
</evidence>
<dbReference type="Pfam" id="PF01351">
    <property type="entry name" value="RNase_HII"/>
    <property type="match status" value="1"/>
</dbReference>
<proteinExistence type="inferred from homology"/>
<dbReference type="Proteomes" id="UP000295777">
    <property type="component" value="Unassembled WGS sequence"/>
</dbReference>
<dbReference type="SUPFAM" id="SSF53098">
    <property type="entry name" value="Ribonuclease H-like"/>
    <property type="match status" value="1"/>
</dbReference>
<evidence type="ECO:0000256" key="10">
    <source>
        <dbReference type="ARBA" id="ARBA00022801"/>
    </source>
</evidence>
<dbReference type="AlphaFoldDB" id="A0A4R1GK08"/>
<dbReference type="EMBL" id="SMFV01000001">
    <property type="protein sequence ID" value="TCK06329.1"/>
    <property type="molecule type" value="Genomic_DNA"/>
</dbReference>
<dbReference type="GO" id="GO:0003723">
    <property type="term" value="F:RNA binding"/>
    <property type="evidence" value="ECO:0007669"/>
    <property type="project" value="UniProtKB-UniRule"/>
</dbReference>
<keyword evidence="9 12" id="KW-0255">Endonuclease</keyword>
<comment type="cofactor">
    <cofactor evidence="12">
        <name>Mn(2+)</name>
        <dbReference type="ChEBI" id="CHEBI:29035"/>
    </cofactor>
    <cofactor evidence="12">
        <name>Mg(2+)</name>
        <dbReference type="ChEBI" id="CHEBI:18420"/>
    </cofactor>
    <text evidence="12">Manganese or magnesium. Binds 1 divalent metal ion per monomer in the absence of substrate. May bind a second metal ion after substrate binding.</text>
</comment>
<dbReference type="InterPro" id="IPR036397">
    <property type="entry name" value="RNaseH_sf"/>
</dbReference>
<dbReference type="PANTHER" id="PTHR10954:SF23">
    <property type="entry name" value="RIBONUCLEASE"/>
    <property type="match status" value="1"/>
</dbReference>
<dbReference type="InterPro" id="IPR024567">
    <property type="entry name" value="RNase_HII/HIII_dom"/>
</dbReference>
<keyword evidence="10 12" id="KW-0378">Hydrolase</keyword>
<dbReference type="InterPro" id="IPR024568">
    <property type="entry name" value="RNase_HIII_N"/>
</dbReference>
<dbReference type="InterPro" id="IPR012295">
    <property type="entry name" value="TBP_dom_sf"/>
</dbReference>